<protein>
    <recommendedName>
        <fullName evidence="2">C2H2-type domain-containing protein</fullName>
    </recommendedName>
</protein>
<evidence type="ECO:0000313" key="4">
    <source>
        <dbReference type="EnsemblPlants" id="KQK08348"/>
    </source>
</evidence>
<feature type="region of interest" description="Disordered" evidence="1">
    <location>
        <begin position="61"/>
        <end position="84"/>
    </location>
</feature>
<gene>
    <name evidence="3" type="ORF">BRADI_2g41314v3</name>
</gene>
<reference evidence="4" key="3">
    <citation type="submission" date="2018-08" db="UniProtKB">
        <authorList>
            <consortium name="EnsemblPlants"/>
        </authorList>
    </citation>
    <scope>IDENTIFICATION</scope>
    <source>
        <strain evidence="4">cv. Bd21</strain>
    </source>
</reference>
<dbReference type="EMBL" id="CM000881">
    <property type="protein sequence ID" value="KQK08348.1"/>
    <property type="molecule type" value="Genomic_DNA"/>
</dbReference>
<dbReference type="EnsemblPlants" id="KQK08348">
    <property type="protein sequence ID" value="KQK08348"/>
    <property type="gene ID" value="BRADI_2g41314v3"/>
</dbReference>
<evidence type="ECO:0000259" key="2">
    <source>
        <dbReference type="PROSITE" id="PS00028"/>
    </source>
</evidence>
<dbReference type="InterPro" id="IPR013087">
    <property type="entry name" value="Znf_C2H2_type"/>
</dbReference>
<dbReference type="FunCoup" id="A0A0Q3J6X8">
    <property type="interactions" value="816"/>
</dbReference>
<dbReference type="OrthoDB" id="592185at2759"/>
<dbReference type="PROSITE" id="PS00028">
    <property type="entry name" value="ZINC_FINGER_C2H2_1"/>
    <property type="match status" value="1"/>
</dbReference>
<accession>A0A0Q3J6X8</accession>
<keyword evidence="5" id="KW-1185">Reference proteome</keyword>
<dbReference type="Proteomes" id="UP000008810">
    <property type="component" value="Chromosome 2"/>
</dbReference>
<evidence type="ECO:0000256" key="1">
    <source>
        <dbReference type="SAM" id="MobiDB-lite"/>
    </source>
</evidence>
<dbReference type="AlphaFoldDB" id="A0A0Q3J6X8"/>
<dbReference type="InParanoid" id="A0A0Q3J6X8"/>
<proteinExistence type="predicted"/>
<dbReference type="Gramene" id="KQK08348">
    <property type="protein sequence ID" value="KQK08348"/>
    <property type="gene ID" value="BRADI_2g41314v3"/>
</dbReference>
<feature type="compositionally biased region" description="Polar residues" evidence="1">
    <location>
        <begin position="70"/>
        <end position="83"/>
    </location>
</feature>
<name>A0A0Q3J6X8_BRADI</name>
<organism evidence="3">
    <name type="scientific">Brachypodium distachyon</name>
    <name type="common">Purple false brome</name>
    <name type="synonym">Trachynia distachya</name>
    <dbReference type="NCBI Taxonomy" id="15368"/>
    <lineage>
        <taxon>Eukaryota</taxon>
        <taxon>Viridiplantae</taxon>
        <taxon>Streptophyta</taxon>
        <taxon>Embryophyta</taxon>
        <taxon>Tracheophyta</taxon>
        <taxon>Spermatophyta</taxon>
        <taxon>Magnoliopsida</taxon>
        <taxon>Liliopsida</taxon>
        <taxon>Poales</taxon>
        <taxon>Poaceae</taxon>
        <taxon>BOP clade</taxon>
        <taxon>Pooideae</taxon>
        <taxon>Stipodae</taxon>
        <taxon>Brachypodieae</taxon>
        <taxon>Brachypodium</taxon>
    </lineage>
</organism>
<evidence type="ECO:0000313" key="5">
    <source>
        <dbReference type="Proteomes" id="UP000008810"/>
    </source>
</evidence>
<sequence length="248" mass="26854">MDPNGSYHNYAIFSESGSDISPLHEALSGTTAMPMLDEFVSPTFQPPPHSNSMRNTAPTANALEVPMPPKNQSNLQDQTNVPSAQPPVLPHTNTYHSPSITSLLQGDPIASVHAHLNTIGGLDDGPIFENPTMLFTGVPLGYASSPPNLHPFSSNTIYTQQIQHGALYNEDIYGVRTPSGPSAIFPSTPREDTTLIDGQTISFASDVMQDSMRSGHICRFCNATFNLRQAYGGHMSHHSKQNKKNLQG</sequence>
<evidence type="ECO:0000313" key="3">
    <source>
        <dbReference type="EMBL" id="KQK08348.1"/>
    </source>
</evidence>
<feature type="domain" description="C2H2-type" evidence="2">
    <location>
        <begin position="218"/>
        <end position="238"/>
    </location>
</feature>
<reference evidence="3 4" key="1">
    <citation type="journal article" date="2010" name="Nature">
        <title>Genome sequencing and analysis of the model grass Brachypodium distachyon.</title>
        <authorList>
            <consortium name="International Brachypodium Initiative"/>
        </authorList>
    </citation>
    <scope>NUCLEOTIDE SEQUENCE [LARGE SCALE GENOMIC DNA]</scope>
    <source>
        <strain evidence="3 4">Bd21</strain>
    </source>
</reference>
<reference evidence="3" key="2">
    <citation type="submission" date="2017-06" db="EMBL/GenBank/DDBJ databases">
        <title>WGS assembly of Brachypodium distachyon.</title>
        <authorList>
            <consortium name="The International Brachypodium Initiative"/>
            <person name="Lucas S."/>
            <person name="Harmon-Smith M."/>
            <person name="Lail K."/>
            <person name="Tice H."/>
            <person name="Grimwood J."/>
            <person name="Bruce D."/>
            <person name="Barry K."/>
            <person name="Shu S."/>
            <person name="Lindquist E."/>
            <person name="Wang M."/>
            <person name="Pitluck S."/>
            <person name="Vogel J.P."/>
            <person name="Garvin D.F."/>
            <person name="Mockler T.C."/>
            <person name="Schmutz J."/>
            <person name="Rokhsar D."/>
            <person name="Bevan M.W."/>
        </authorList>
    </citation>
    <scope>NUCLEOTIDE SEQUENCE</scope>
    <source>
        <strain evidence="3">Bd21</strain>
    </source>
</reference>